<feature type="region of interest" description="Disordered" evidence="1">
    <location>
        <begin position="379"/>
        <end position="426"/>
    </location>
</feature>
<proteinExistence type="predicted"/>
<feature type="region of interest" description="Disordered" evidence="1">
    <location>
        <begin position="187"/>
        <end position="237"/>
    </location>
</feature>
<keyword evidence="2" id="KW-1133">Transmembrane helix</keyword>
<feature type="domain" description="Integrase catalytic" evidence="3">
    <location>
        <begin position="116"/>
        <end position="225"/>
    </location>
</feature>
<keyword evidence="5" id="KW-1185">Reference proteome</keyword>
<dbReference type="InterPro" id="IPR036397">
    <property type="entry name" value="RNaseH_sf"/>
</dbReference>
<dbReference type="GO" id="GO:0003676">
    <property type="term" value="F:nucleic acid binding"/>
    <property type="evidence" value="ECO:0007669"/>
    <property type="project" value="InterPro"/>
</dbReference>
<feature type="region of interest" description="Disordered" evidence="1">
    <location>
        <begin position="257"/>
        <end position="291"/>
    </location>
</feature>
<dbReference type="Pfam" id="PF00665">
    <property type="entry name" value="rve"/>
    <property type="match status" value="1"/>
</dbReference>
<dbReference type="GO" id="GO:0015074">
    <property type="term" value="P:DNA integration"/>
    <property type="evidence" value="ECO:0007669"/>
    <property type="project" value="InterPro"/>
</dbReference>
<feature type="compositionally biased region" description="Low complexity" evidence="1">
    <location>
        <begin position="341"/>
        <end position="355"/>
    </location>
</feature>
<keyword evidence="2" id="KW-0472">Membrane</keyword>
<dbReference type="AlphaFoldDB" id="A0A2S6IPG3"/>
<dbReference type="Gene3D" id="3.30.420.10">
    <property type="entry name" value="Ribonuclease H-like superfamily/Ribonuclease H"/>
    <property type="match status" value="1"/>
</dbReference>
<dbReference type="PROSITE" id="PS50994">
    <property type="entry name" value="INTEGRASE"/>
    <property type="match status" value="1"/>
</dbReference>
<evidence type="ECO:0000259" key="3">
    <source>
        <dbReference type="PROSITE" id="PS50994"/>
    </source>
</evidence>
<gene>
    <name evidence="4" type="ORF">CLV92_105200</name>
</gene>
<evidence type="ECO:0000313" key="5">
    <source>
        <dbReference type="Proteomes" id="UP000239485"/>
    </source>
</evidence>
<feature type="transmembrane region" description="Helical" evidence="2">
    <location>
        <begin position="456"/>
        <end position="478"/>
    </location>
</feature>
<dbReference type="EMBL" id="PTJD01000005">
    <property type="protein sequence ID" value="PPK96098.1"/>
    <property type="molecule type" value="Genomic_DNA"/>
</dbReference>
<comment type="caution">
    <text evidence="4">The sequence shown here is derived from an EMBL/GenBank/DDBJ whole genome shotgun (WGS) entry which is preliminary data.</text>
</comment>
<dbReference type="SUPFAM" id="SSF53098">
    <property type="entry name" value="Ribonuclease H-like"/>
    <property type="match status" value="1"/>
</dbReference>
<evidence type="ECO:0000256" key="1">
    <source>
        <dbReference type="SAM" id="MobiDB-lite"/>
    </source>
</evidence>
<accession>A0A2S6IPG3</accession>
<reference evidence="4 5" key="1">
    <citation type="submission" date="2018-02" db="EMBL/GenBank/DDBJ databases">
        <title>Genomic Encyclopedia of Archaeal and Bacterial Type Strains, Phase II (KMG-II): from individual species to whole genera.</title>
        <authorList>
            <person name="Goeker M."/>
        </authorList>
    </citation>
    <scope>NUCLEOTIDE SEQUENCE [LARGE SCALE GENOMIC DNA]</scope>
    <source>
        <strain evidence="4 5">DSM 22857</strain>
    </source>
</reference>
<sequence length="490" mass="52371">MTSLQRACVLPGPTRATYYRRQRPQAPPAPLPSRPQQWSVPSNALAAAERQAVLAVLTSERFAGKSVAQCWATPLDEGVCLCSMSTRHRILRSSGAGGGERRRQASHPPRTCPELRASVPIQVWSWDITKLRSRRRGVYFDPCVILDICSRHVVGWTLAPTEDSRPAPEMISQAVAVHGVPTTLHADRGASMTGGASHAAGDEARRPVAGRSGGRPVALPPARPQRQPLLRGGVRDPRARLRLPRAVRVSGRCEGVLRGVLRPPPSPAPAPGRAGMDQPTPDSGRPADRPARSRLALLETFRRGRAPRRVPVVHAVAPREHRGEARFQLHPSLRDRQAVHAGAGAASSRGTRTGTCGSPGRWPRRNPCAGSVCLDLRPSAGDGPSGAQGPWTPGPVGGNRRSAGRTGVCWRQSHRGAKPLRSRRETGVLMRSTRARQDSAAAGQCPNPGGRAGRSWVALLPGALGGLAVLTPGSVRIVQSRRAARRPVAR</sequence>
<dbReference type="InterPro" id="IPR012337">
    <property type="entry name" value="RNaseH-like_sf"/>
</dbReference>
<feature type="region of interest" description="Disordered" evidence="1">
    <location>
        <begin position="92"/>
        <end position="112"/>
    </location>
</feature>
<evidence type="ECO:0000313" key="4">
    <source>
        <dbReference type="EMBL" id="PPK96098.1"/>
    </source>
</evidence>
<protein>
    <recommendedName>
        <fullName evidence="3">Integrase catalytic domain-containing protein</fullName>
    </recommendedName>
</protein>
<feature type="region of interest" description="Disordered" evidence="1">
    <location>
        <begin position="19"/>
        <end position="38"/>
    </location>
</feature>
<keyword evidence="2" id="KW-0812">Transmembrane</keyword>
<evidence type="ECO:0000256" key="2">
    <source>
        <dbReference type="SAM" id="Phobius"/>
    </source>
</evidence>
<organism evidence="4 5">
    <name type="scientific">Kineococcus xinjiangensis</name>
    <dbReference type="NCBI Taxonomy" id="512762"/>
    <lineage>
        <taxon>Bacteria</taxon>
        <taxon>Bacillati</taxon>
        <taxon>Actinomycetota</taxon>
        <taxon>Actinomycetes</taxon>
        <taxon>Kineosporiales</taxon>
        <taxon>Kineosporiaceae</taxon>
        <taxon>Kineococcus</taxon>
    </lineage>
</organism>
<feature type="compositionally biased region" description="Basic residues" evidence="1">
    <location>
        <begin position="412"/>
        <end position="421"/>
    </location>
</feature>
<dbReference type="InterPro" id="IPR001584">
    <property type="entry name" value="Integrase_cat-core"/>
</dbReference>
<dbReference type="Proteomes" id="UP000239485">
    <property type="component" value="Unassembled WGS sequence"/>
</dbReference>
<feature type="region of interest" description="Disordered" evidence="1">
    <location>
        <begin position="340"/>
        <end position="362"/>
    </location>
</feature>
<name>A0A2S6IPG3_9ACTN</name>